<dbReference type="Pfam" id="PF21922">
    <property type="entry name" value="PBP_dimer_2"/>
    <property type="match status" value="1"/>
</dbReference>
<dbReference type="GO" id="GO:0071972">
    <property type="term" value="F:peptidoglycan L,D-transpeptidase activity"/>
    <property type="evidence" value="ECO:0007669"/>
    <property type="project" value="TreeGrafter"/>
</dbReference>
<dbReference type="GO" id="GO:0005886">
    <property type="term" value="C:plasma membrane"/>
    <property type="evidence" value="ECO:0007669"/>
    <property type="project" value="TreeGrafter"/>
</dbReference>
<sequence length="482" mass="50573">MRRIAAVALAMFLTLFISSSVIQVAAAESLYADGRNTRTLFDSYRAERGSIIAAGSVIAESVPSDDDYRFQRVYRNPLVWAPVTGYFTLNQGLSGIEAAMNNYLSGTSGSQFLQQLRSLFTGETVRGANVNLSLDPVIQQAAYDALAESGYAGAVIVTEPSTGRVLGMVSTPSFDPQPLASHDTDQVIDTYEALLGDAGDPLINRSIAGDLNPPGSTFKLVVLAAALESGKWTPESELPNPIEFALPGSDNLVRNSDGKTCGPGETVTLREALRVSCNIPFAELGVQLGRKALLDQAKKFGFNSGFEIPLTVEASYFPPVMDDAQTALAAFGQFDVRATPLQMALVSAAIANGGVVMYPNMIDSVVASDGQSLSAPTPIEYGRAMSAETAAAISAIMVDGVSNGAATNAKIDGVTVAGKTGTAENGEGEPYTLWFTGFAPAEAPRYAITVLVEDGGGLGQRGYGNLIAAPIARNVLEAVLFQ</sequence>
<evidence type="ECO:0000259" key="2">
    <source>
        <dbReference type="Pfam" id="PF21922"/>
    </source>
</evidence>
<feature type="domain" description="Penicillin binding protein A dimerisation" evidence="2">
    <location>
        <begin position="48"/>
        <end position="130"/>
    </location>
</feature>
<dbReference type="Gene3D" id="3.90.1310.10">
    <property type="entry name" value="Penicillin-binding protein 2a (Domain 2)"/>
    <property type="match status" value="1"/>
</dbReference>
<gene>
    <name evidence="3" type="ORF">UFOPK1591_00590</name>
</gene>
<dbReference type="GO" id="GO:0008658">
    <property type="term" value="F:penicillin binding"/>
    <property type="evidence" value="ECO:0007669"/>
    <property type="project" value="InterPro"/>
</dbReference>
<dbReference type="PANTHER" id="PTHR30627:SF24">
    <property type="entry name" value="PENICILLIN-BINDING PROTEIN 4B"/>
    <property type="match status" value="1"/>
</dbReference>
<dbReference type="Gene3D" id="3.40.710.10">
    <property type="entry name" value="DD-peptidase/beta-lactamase superfamily"/>
    <property type="match status" value="1"/>
</dbReference>
<reference evidence="3" key="1">
    <citation type="submission" date="2020-05" db="EMBL/GenBank/DDBJ databases">
        <authorList>
            <person name="Chiriac C."/>
            <person name="Salcher M."/>
            <person name="Ghai R."/>
            <person name="Kavagutti S V."/>
        </authorList>
    </citation>
    <scope>NUCLEOTIDE SEQUENCE</scope>
</reference>
<dbReference type="InterPro" id="IPR001460">
    <property type="entry name" value="PCN-bd_Tpept"/>
</dbReference>
<name>A0A6J6D597_9ZZZZ</name>
<dbReference type="GO" id="GO:0071555">
    <property type="term" value="P:cell wall organization"/>
    <property type="evidence" value="ECO:0007669"/>
    <property type="project" value="TreeGrafter"/>
</dbReference>
<protein>
    <submittedName>
        <fullName evidence="3">Unannotated protein</fullName>
    </submittedName>
</protein>
<dbReference type="EMBL" id="CAEZTD010000033">
    <property type="protein sequence ID" value="CAB4558947.1"/>
    <property type="molecule type" value="Genomic_DNA"/>
</dbReference>
<organism evidence="3">
    <name type="scientific">freshwater metagenome</name>
    <dbReference type="NCBI Taxonomy" id="449393"/>
    <lineage>
        <taxon>unclassified sequences</taxon>
        <taxon>metagenomes</taxon>
        <taxon>ecological metagenomes</taxon>
    </lineage>
</organism>
<dbReference type="SUPFAM" id="SSF56601">
    <property type="entry name" value="beta-lactamase/transpeptidase-like"/>
    <property type="match status" value="1"/>
</dbReference>
<dbReference type="PANTHER" id="PTHR30627">
    <property type="entry name" value="PEPTIDOGLYCAN D,D-TRANSPEPTIDASE"/>
    <property type="match status" value="1"/>
</dbReference>
<evidence type="ECO:0000259" key="1">
    <source>
        <dbReference type="Pfam" id="PF00905"/>
    </source>
</evidence>
<dbReference type="InterPro" id="IPR012338">
    <property type="entry name" value="Beta-lactam/transpept-like"/>
</dbReference>
<dbReference type="InterPro" id="IPR054120">
    <property type="entry name" value="PBPA_dimer"/>
</dbReference>
<dbReference type="SUPFAM" id="SSF56519">
    <property type="entry name" value="Penicillin binding protein dimerisation domain"/>
    <property type="match status" value="1"/>
</dbReference>
<dbReference type="InterPro" id="IPR036138">
    <property type="entry name" value="PBP_dimer_sf"/>
</dbReference>
<evidence type="ECO:0000313" key="3">
    <source>
        <dbReference type="EMBL" id="CAB4558947.1"/>
    </source>
</evidence>
<feature type="domain" description="Penicillin-binding protein transpeptidase" evidence="1">
    <location>
        <begin position="153"/>
        <end position="477"/>
    </location>
</feature>
<dbReference type="AlphaFoldDB" id="A0A6J6D597"/>
<dbReference type="InterPro" id="IPR050515">
    <property type="entry name" value="Beta-lactam/transpept"/>
</dbReference>
<accession>A0A6J6D597</accession>
<proteinExistence type="predicted"/>
<dbReference type="Pfam" id="PF00905">
    <property type="entry name" value="Transpeptidase"/>
    <property type="match status" value="1"/>
</dbReference>